<proteinExistence type="predicted"/>
<protein>
    <submittedName>
        <fullName evidence="1">Uncharacterized protein</fullName>
    </submittedName>
</protein>
<organism evidence="1 2">
    <name type="scientific">Maledivibacter halophilus</name>
    <dbReference type="NCBI Taxonomy" id="36842"/>
    <lineage>
        <taxon>Bacteria</taxon>
        <taxon>Bacillati</taxon>
        <taxon>Bacillota</taxon>
        <taxon>Clostridia</taxon>
        <taxon>Peptostreptococcales</taxon>
        <taxon>Caminicellaceae</taxon>
        <taxon>Maledivibacter</taxon>
    </lineage>
</organism>
<gene>
    <name evidence="1" type="ORF">SAMN02194393_01537</name>
</gene>
<dbReference type="Proteomes" id="UP000190285">
    <property type="component" value="Unassembled WGS sequence"/>
</dbReference>
<sequence>MKTDSFSKSFKISNIETVKRLEEGSRNIKPLNISSKNVISEMRKREEKLIEMLRLHKL</sequence>
<name>A0A1T5K184_9FIRM</name>
<evidence type="ECO:0000313" key="2">
    <source>
        <dbReference type="Proteomes" id="UP000190285"/>
    </source>
</evidence>
<dbReference type="AlphaFoldDB" id="A0A1T5K184"/>
<evidence type="ECO:0000313" key="1">
    <source>
        <dbReference type="EMBL" id="SKC57383.1"/>
    </source>
</evidence>
<keyword evidence="2" id="KW-1185">Reference proteome</keyword>
<dbReference type="STRING" id="36842.SAMN02194393_01537"/>
<accession>A0A1T5K184</accession>
<dbReference type="RefSeq" id="WP_208985009.1">
    <property type="nucleotide sequence ID" value="NZ_FUZT01000003.1"/>
</dbReference>
<reference evidence="1 2" key="1">
    <citation type="submission" date="2017-02" db="EMBL/GenBank/DDBJ databases">
        <authorList>
            <person name="Peterson S.W."/>
        </authorList>
    </citation>
    <scope>NUCLEOTIDE SEQUENCE [LARGE SCALE GENOMIC DNA]</scope>
    <source>
        <strain evidence="1 2">M1</strain>
    </source>
</reference>
<dbReference type="EMBL" id="FUZT01000003">
    <property type="protein sequence ID" value="SKC57383.1"/>
    <property type="molecule type" value="Genomic_DNA"/>
</dbReference>